<sequence>MDTKQTAKPPVTTRQAADFTDQLIEPFTQLRTEVDRLFESFPFRLPSLKLGRFATAPALEMSETNKAYKITAELPGIDPDNVDVTFEDGLLRIAGEKKEEREENERGYRLSERSYGSFERVISLPSAANPDKIDAKFKNGVLTITIAKDGEEKQNVRKIKIGREG</sequence>
<dbReference type="InterPro" id="IPR008978">
    <property type="entry name" value="HSP20-like_chaperone"/>
</dbReference>
<accession>A0ABP7LVZ5</accession>
<evidence type="ECO:0000313" key="5">
    <source>
        <dbReference type="Proteomes" id="UP001500827"/>
    </source>
</evidence>
<proteinExistence type="inferred from homology"/>
<dbReference type="PANTHER" id="PTHR11527">
    <property type="entry name" value="HEAT-SHOCK PROTEIN 20 FAMILY MEMBER"/>
    <property type="match status" value="1"/>
</dbReference>
<dbReference type="EMBL" id="BAABBM010000001">
    <property type="protein sequence ID" value="GAA3908625.1"/>
    <property type="molecule type" value="Genomic_DNA"/>
</dbReference>
<gene>
    <name evidence="4" type="ORF">GCM10022276_28670</name>
</gene>
<evidence type="ECO:0000256" key="1">
    <source>
        <dbReference type="PROSITE-ProRule" id="PRU00285"/>
    </source>
</evidence>
<dbReference type="Proteomes" id="UP001500827">
    <property type="component" value="Unassembled WGS sequence"/>
</dbReference>
<reference evidence="5" key="1">
    <citation type="journal article" date="2019" name="Int. J. Syst. Evol. Microbiol.">
        <title>The Global Catalogue of Microorganisms (GCM) 10K type strain sequencing project: providing services to taxonomists for standard genome sequencing and annotation.</title>
        <authorList>
            <consortium name="The Broad Institute Genomics Platform"/>
            <consortium name="The Broad Institute Genome Sequencing Center for Infectious Disease"/>
            <person name="Wu L."/>
            <person name="Ma J."/>
        </authorList>
    </citation>
    <scope>NUCLEOTIDE SEQUENCE [LARGE SCALE GENOMIC DNA]</scope>
    <source>
        <strain evidence="5">JCM 17543</strain>
    </source>
</reference>
<protein>
    <submittedName>
        <fullName evidence="4">Hsp20/alpha crystallin family protein</fullName>
    </submittedName>
</protein>
<dbReference type="CDD" id="cd06464">
    <property type="entry name" value="ACD_sHsps-like"/>
    <property type="match status" value="1"/>
</dbReference>
<evidence type="ECO:0000259" key="3">
    <source>
        <dbReference type="PROSITE" id="PS01031"/>
    </source>
</evidence>
<dbReference type="InterPro" id="IPR002068">
    <property type="entry name" value="A-crystallin/Hsp20_dom"/>
</dbReference>
<dbReference type="InterPro" id="IPR031107">
    <property type="entry name" value="Small_HSP"/>
</dbReference>
<organism evidence="4 5">
    <name type="scientific">Sphingomonas limnosediminicola</name>
    <dbReference type="NCBI Taxonomy" id="940133"/>
    <lineage>
        <taxon>Bacteria</taxon>
        <taxon>Pseudomonadati</taxon>
        <taxon>Pseudomonadota</taxon>
        <taxon>Alphaproteobacteria</taxon>
        <taxon>Sphingomonadales</taxon>
        <taxon>Sphingomonadaceae</taxon>
        <taxon>Sphingomonas</taxon>
    </lineage>
</organism>
<name>A0ABP7LVZ5_9SPHN</name>
<feature type="domain" description="SHSP" evidence="3">
    <location>
        <begin position="49"/>
        <end position="164"/>
    </location>
</feature>
<evidence type="ECO:0000313" key="4">
    <source>
        <dbReference type="EMBL" id="GAA3908625.1"/>
    </source>
</evidence>
<dbReference type="Pfam" id="PF00011">
    <property type="entry name" value="HSP20"/>
    <property type="match status" value="1"/>
</dbReference>
<comment type="similarity">
    <text evidence="1 2">Belongs to the small heat shock protein (HSP20) family.</text>
</comment>
<comment type="caution">
    <text evidence="4">The sequence shown here is derived from an EMBL/GenBank/DDBJ whole genome shotgun (WGS) entry which is preliminary data.</text>
</comment>
<dbReference type="PROSITE" id="PS01031">
    <property type="entry name" value="SHSP"/>
    <property type="match status" value="1"/>
</dbReference>
<evidence type="ECO:0000256" key="2">
    <source>
        <dbReference type="RuleBase" id="RU003616"/>
    </source>
</evidence>
<dbReference type="SUPFAM" id="SSF49764">
    <property type="entry name" value="HSP20-like chaperones"/>
    <property type="match status" value="1"/>
</dbReference>
<dbReference type="RefSeq" id="WP_344700381.1">
    <property type="nucleotide sequence ID" value="NZ_BAABBM010000001.1"/>
</dbReference>
<dbReference type="Gene3D" id="2.60.40.790">
    <property type="match status" value="1"/>
</dbReference>
<keyword evidence="5" id="KW-1185">Reference proteome</keyword>